<name>A0A484XQS7_9ENTR</name>
<dbReference type="Proteomes" id="UP000351155">
    <property type="component" value="Unassembled WGS sequence"/>
</dbReference>
<dbReference type="AlphaFoldDB" id="A0A484XQS7"/>
<organism evidence="1 2">
    <name type="scientific">Enterobacter cancerogenus</name>
    <dbReference type="NCBI Taxonomy" id="69218"/>
    <lineage>
        <taxon>Bacteria</taxon>
        <taxon>Pseudomonadati</taxon>
        <taxon>Pseudomonadota</taxon>
        <taxon>Gammaproteobacteria</taxon>
        <taxon>Enterobacterales</taxon>
        <taxon>Enterobacteriaceae</taxon>
        <taxon>Enterobacter</taxon>
        <taxon>Enterobacter cloacae complex</taxon>
    </lineage>
</organism>
<accession>A0A484XQS7</accession>
<sequence>MAMIDIEENITSNAADILAIAEARAAAENLFRQHAFTPPQRHQCAG</sequence>
<proteinExistence type="predicted"/>
<evidence type="ECO:0000313" key="2">
    <source>
        <dbReference type="Proteomes" id="UP000351155"/>
    </source>
</evidence>
<gene>
    <name evidence="1" type="ORF">NCTC12126_02386</name>
</gene>
<evidence type="ECO:0000313" key="1">
    <source>
        <dbReference type="EMBL" id="VFS25982.1"/>
    </source>
</evidence>
<protein>
    <submittedName>
        <fullName evidence="1">Uncharacterized protein</fullName>
    </submittedName>
</protein>
<reference evidence="1 2" key="1">
    <citation type="submission" date="2019-03" db="EMBL/GenBank/DDBJ databases">
        <authorList>
            <consortium name="Pathogen Informatics"/>
        </authorList>
    </citation>
    <scope>NUCLEOTIDE SEQUENCE [LARGE SCALE GENOMIC DNA]</scope>
    <source>
        <strain evidence="1 2">NCTC12126</strain>
    </source>
</reference>
<dbReference type="EMBL" id="CAADIW010000021">
    <property type="protein sequence ID" value="VFS25982.1"/>
    <property type="molecule type" value="Genomic_DNA"/>
</dbReference>